<dbReference type="Pfam" id="PF00528">
    <property type="entry name" value="BPD_transp_1"/>
    <property type="match status" value="1"/>
</dbReference>
<dbReference type="PANTHER" id="PTHR30151">
    <property type="entry name" value="ALKANE SULFONATE ABC TRANSPORTER-RELATED, MEMBRANE SUBUNIT"/>
    <property type="match status" value="1"/>
</dbReference>
<evidence type="ECO:0000256" key="3">
    <source>
        <dbReference type="ARBA" id="ARBA00022475"/>
    </source>
</evidence>
<sequence length="314" mass="33243">MALEINAKPEAAEADGTRTGGTKNDGSSTGGTKPELSRQISGLDALELAAGTRRNPLSRAWSSVWPMASAVLIALLAWQIVVWSGWKPSYVLPGPGDTLPELGRQLTKGSFWGAVGLTMQRAVIGFAVSVVVGTLVGALVTQSSVLRRAVGSLITGLQTMPSIAWFPLAILLFQLSEQAILFVVVLGAAPSIANGLIAGVDYTPPILLRAGKVMGLRGLNLYRHLILPASLPSFVAGLKQGWAFAWRSLMAGELLVVISSHTSLGVLLSQAREFSQTDAMISYMIVILIIGIVMDRLFGLVDGAIRTRWGLDGD</sequence>
<evidence type="ECO:0000256" key="5">
    <source>
        <dbReference type="ARBA" id="ARBA00022989"/>
    </source>
</evidence>
<dbReference type="PROSITE" id="PS50928">
    <property type="entry name" value="ABC_TM1"/>
    <property type="match status" value="1"/>
</dbReference>
<keyword evidence="2 7" id="KW-0813">Transport</keyword>
<feature type="transmembrane region" description="Helical" evidence="7">
    <location>
        <begin position="64"/>
        <end position="86"/>
    </location>
</feature>
<evidence type="ECO:0000256" key="6">
    <source>
        <dbReference type="ARBA" id="ARBA00023136"/>
    </source>
</evidence>
<dbReference type="Gene3D" id="1.10.3720.10">
    <property type="entry name" value="MetI-like"/>
    <property type="match status" value="1"/>
</dbReference>
<comment type="similarity">
    <text evidence="7">Belongs to the binding-protein-dependent transport system permease family.</text>
</comment>
<feature type="compositionally biased region" description="Polar residues" evidence="8">
    <location>
        <begin position="20"/>
        <end position="31"/>
    </location>
</feature>
<evidence type="ECO:0000259" key="9">
    <source>
        <dbReference type="PROSITE" id="PS50928"/>
    </source>
</evidence>
<feature type="transmembrane region" description="Helical" evidence="7">
    <location>
        <begin position="153"/>
        <end position="173"/>
    </location>
</feature>
<dbReference type="PANTHER" id="PTHR30151:SF40">
    <property type="entry name" value="TRANSPORT SYSTEM INTEGRAL MEMBRANE PROTEIN"/>
    <property type="match status" value="1"/>
</dbReference>
<evidence type="ECO:0000256" key="8">
    <source>
        <dbReference type="SAM" id="MobiDB-lite"/>
    </source>
</evidence>
<keyword evidence="3" id="KW-1003">Cell membrane</keyword>
<evidence type="ECO:0000313" key="10">
    <source>
        <dbReference type="EMBL" id="MFC4911053.1"/>
    </source>
</evidence>
<comment type="caution">
    <text evidence="10">The sequence shown here is derived from an EMBL/GenBank/DDBJ whole genome shotgun (WGS) entry which is preliminary data.</text>
</comment>
<feature type="region of interest" description="Disordered" evidence="8">
    <location>
        <begin position="1"/>
        <end position="37"/>
    </location>
</feature>
<organism evidence="10 11">
    <name type="scientific">Actinomadura gamaensis</name>
    <dbReference type="NCBI Taxonomy" id="1763541"/>
    <lineage>
        <taxon>Bacteria</taxon>
        <taxon>Bacillati</taxon>
        <taxon>Actinomycetota</taxon>
        <taxon>Actinomycetes</taxon>
        <taxon>Streptosporangiales</taxon>
        <taxon>Thermomonosporaceae</taxon>
        <taxon>Actinomadura</taxon>
    </lineage>
</organism>
<dbReference type="InterPro" id="IPR000515">
    <property type="entry name" value="MetI-like"/>
</dbReference>
<evidence type="ECO:0000256" key="4">
    <source>
        <dbReference type="ARBA" id="ARBA00022692"/>
    </source>
</evidence>
<evidence type="ECO:0000313" key="11">
    <source>
        <dbReference type="Proteomes" id="UP001595872"/>
    </source>
</evidence>
<name>A0ABV9U5A3_9ACTN</name>
<feature type="transmembrane region" description="Helical" evidence="7">
    <location>
        <begin position="280"/>
        <end position="301"/>
    </location>
</feature>
<feature type="transmembrane region" description="Helical" evidence="7">
    <location>
        <begin position="221"/>
        <end position="238"/>
    </location>
</feature>
<reference evidence="11" key="1">
    <citation type="journal article" date="2019" name="Int. J. Syst. Evol. Microbiol.">
        <title>The Global Catalogue of Microorganisms (GCM) 10K type strain sequencing project: providing services to taxonomists for standard genome sequencing and annotation.</title>
        <authorList>
            <consortium name="The Broad Institute Genomics Platform"/>
            <consortium name="The Broad Institute Genome Sequencing Center for Infectious Disease"/>
            <person name="Wu L."/>
            <person name="Ma J."/>
        </authorList>
    </citation>
    <scope>NUCLEOTIDE SEQUENCE [LARGE SCALE GENOMIC DNA]</scope>
    <source>
        <strain evidence="11">KLKA75</strain>
    </source>
</reference>
<dbReference type="Proteomes" id="UP001595872">
    <property type="component" value="Unassembled WGS sequence"/>
</dbReference>
<dbReference type="SUPFAM" id="SSF161098">
    <property type="entry name" value="MetI-like"/>
    <property type="match status" value="1"/>
</dbReference>
<dbReference type="EMBL" id="JBHSIT010000008">
    <property type="protein sequence ID" value="MFC4911053.1"/>
    <property type="molecule type" value="Genomic_DNA"/>
</dbReference>
<dbReference type="InterPro" id="IPR035906">
    <property type="entry name" value="MetI-like_sf"/>
</dbReference>
<gene>
    <name evidence="10" type="ORF">ACFPCY_27345</name>
</gene>
<proteinExistence type="inferred from homology"/>
<keyword evidence="4 7" id="KW-0812">Transmembrane</keyword>
<feature type="transmembrane region" description="Helical" evidence="7">
    <location>
        <begin position="179"/>
        <end position="200"/>
    </location>
</feature>
<feature type="domain" description="ABC transmembrane type-1" evidence="9">
    <location>
        <begin position="115"/>
        <end position="298"/>
    </location>
</feature>
<comment type="subcellular location">
    <subcellularLocation>
        <location evidence="1 7">Cell membrane</location>
        <topology evidence="1 7">Multi-pass membrane protein</topology>
    </subcellularLocation>
</comment>
<keyword evidence="5 7" id="KW-1133">Transmembrane helix</keyword>
<keyword evidence="11" id="KW-1185">Reference proteome</keyword>
<keyword evidence="6 7" id="KW-0472">Membrane</keyword>
<evidence type="ECO:0000256" key="7">
    <source>
        <dbReference type="RuleBase" id="RU363032"/>
    </source>
</evidence>
<accession>A0ABV9U5A3</accession>
<feature type="transmembrane region" description="Helical" evidence="7">
    <location>
        <begin position="122"/>
        <end position="141"/>
    </location>
</feature>
<evidence type="ECO:0000256" key="1">
    <source>
        <dbReference type="ARBA" id="ARBA00004651"/>
    </source>
</evidence>
<dbReference type="RefSeq" id="WP_378259699.1">
    <property type="nucleotide sequence ID" value="NZ_JBHSIT010000008.1"/>
</dbReference>
<protein>
    <submittedName>
        <fullName evidence="10">ABC transporter permease</fullName>
    </submittedName>
</protein>
<evidence type="ECO:0000256" key="2">
    <source>
        <dbReference type="ARBA" id="ARBA00022448"/>
    </source>
</evidence>